<dbReference type="Pfam" id="PF08207">
    <property type="entry name" value="EFP_N"/>
    <property type="match status" value="1"/>
</dbReference>
<dbReference type="SMART" id="SM00841">
    <property type="entry name" value="Elong-fact-P_C"/>
    <property type="match status" value="1"/>
</dbReference>
<dbReference type="NCBIfam" id="NF003392">
    <property type="entry name" value="PRK04542.1"/>
    <property type="match status" value="1"/>
</dbReference>
<dbReference type="InterPro" id="IPR014722">
    <property type="entry name" value="Rib_uL2_dom2"/>
</dbReference>
<comment type="caution">
    <text evidence="5">The sequence shown here is derived from an EMBL/GenBank/DDBJ whole genome shotgun (WGS) entry which is preliminary data.</text>
</comment>
<dbReference type="NCBIfam" id="NF001810">
    <property type="entry name" value="PRK00529.1"/>
    <property type="match status" value="1"/>
</dbReference>
<dbReference type="OrthoDB" id="5599402at2"/>
<dbReference type="InterPro" id="IPR011897">
    <property type="entry name" value="Transl_elong_p-like_YeiP"/>
</dbReference>
<dbReference type="InterPro" id="IPR013185">
    <property type="entry name" value="Transl_elong_KOW-like"/>
</dbReference>
<dbReference type="GO" id="GO:0003746">
    <property type="term" value="F:translation elongation factor activity"/>
    <property type="evidence" value="ECO:0007669"/>
    <property type="project" value="UniProtKB-UniRule"/>
</dbReference>
<dbReference type="InterPro" id="IPR012340">
    <property type="entry name" value="NA-bd_OB-fold"/>
</dbReference>
<feature type="domain" description="Elongation factor P C-terminal" evidence="3">
    <location>
        <begin position="132"/>
        <end position="187"/>
    </location>
</feature>
<dbReference type="PATRIC" id="fig|1177154.3.peg.1292"/>
<evidence type="ECO:0000256" key="2">
    <source>
        <dbReference type="HAMAP-Rule" id="MF_00646"/>
    </source>
</evidence>
<dbReference type="FunFam" id="2.40.50.140:FF:000004">
    <property type="entry name" value="Elongation factor P"/>
    <property type="match status" value="1"/>
</dbReference>
<dbReference type="InterPro" id="IPR015365">
    <property type="entry name" value="Elong-fact-P_C"/>
</dbReference>
<dbReference type="eggNOG" id="COG0231">
    <property type="taxonomic scope" value="Bacteria"/>
</dbReference>
<gene>
    <name evidence="5" type="ORF">Y5S_01268</name>
</gene>
<dbReference type="CDD" id="cd05794">
    <property type="entry name" value="S1_EF-P_repeat_2"/>
    <property type="match status" value="1"/>
</dbReference>
<keyword evidence="6" id="KW-1185">Reference proteome</keyword>
<dbReference type="EMBL" id="ARXV01000004">
    <property type="protein sequence ID" value="KGD65375.1"/>
    <property type="molecule type" value="Genomic_DNA"/>
</dbReference>
<keyword evidence="5" id="KW-0648">Protein biosynthesis</keyword>
<organism evidence="5 6">
    <name type="scientific">Alcanivorax nanhaiticus</name>
    <dbReference type="NCBI Taxonomy" id="1177154"/>
    <lineage>
        <taxon>Bacteria</taxon>
        <taxon>Pseudomonadati</taxon>
        <taxon>Pseudomonadota</taxon>
        <taxon>Gammaproteobacteria</taxon>
        <taxon>Oceanospirillales</taxon>
        <taxon>Alcanivoracaceae</taxon>
        <taxon>Alcanivorax</taxon>
    </lineage>
</organism>
<sequence length="188" mass="20569">MTRASELKKSDVIEVNGTLYAIRQIEVQSPSARGAATLYRVKASAVGGGPKFEERFKGDEDVTTVELLRRPVQFSYVDGDDYIFMDNEDFSQYLLKQDDISDELAFITEETEGVLALKVGEAVIGLELPASVVLEVAETSPAMKAASASARTKPATLNTGLVVQVPEYIVEGEKVRVNTAERKFMSRA</sequence>
<dbReference type="InterPro" id="IPR013852">
    <property type="entry name" value="Transl_elong_P/YeiP_CS"/>
</dbReference>
<dbReference type="AlphaFoldDB" id="A0A095US60"/>
<dbReference type="GO" id="GO:0005829">
    <property type="term" value="C:cytosol"/>
    <property type="evidence" value="ECO:0007669"/>
    <property type="project" value="UniProtKB-ARBA"/>
</dbReference>
<dbReference type="InterPro" id="IPR008991">
    <property type="entry name" value="Translation_prot_SH3-like_sf"/>
</dbReference>
<evidence type="ECO:0000259" key="4">
    <source>
        <dbReference type="SMART" id="SM01185"/>
    </source>
</evidence>
<protein>
    <recommendedName>
        <fullName evidence="2">Elongation factor P-like protein</fullName>
    </recommendedName>
</protein>
<evidence type="ECO:0000259" key="3">
    <source>
        <dbReference type="SMART" id="SM00841"/>
    </source>
</evidence>
<dbReference type="PROSITE" id="PS01275">
    <property type="entry name" value="EFP"/>
    <property type="match status" value="1"/>
</dbReference>
<dbReference type="InterPro" id="IPR001059">
    <property type="entry name" value="Transl_elong_P/YeiP_cen"/>
</dbReference>
<dbReference type="Gene3D" id="2.30.30.30">
    <property type="match status" value="1"/>
</dbReference>
<dbReference type="HAMAP" id="MF_00646">
    <property type="entry name" value="EFP"/>
    <property type="match status" value="1"/>
</dbReference>
<dbReference type="Gene3D" id="2.40.50.140">
    <property type="entry name" value="Nucleic acid-binding proteins"/>
    <property type="match status" value="2"/>
</dbReference>
<dbReference type="PANTHER" id="PTHR30053">
    <property type="entry name" value="ELONGATION FACTOR P"/>
    <property type="match status" value="1"/>
</dbReference>
<proteinExistence type="inferred from homology"/>
<dbReference type="RefSeq" id="WP_035231413.1">
    <property type="nucleotide sequence ID" value="NZ_ARXV01000004.1"/>
</dbReference>
<dbReference type="Pfam" id="PF09285">
    <property type="entry name" value="Elong-fact-P_C"/>
    <property type="match status" value="1"/>
</dbReference>
<dbReference type="CDD" id="cd04470">
    <property type="entry name" value="S1_EF-P_repeat_1"/>
    <property type="match status" value="1"/>
</dbReference>
<evidence type="ECO:0000256" key="1">
    <source>
        <dbReference type="ARBA" id="ARBA00009479"/>
    </source>
</evidence>
<dbReference type="SUPFAM" id="SSF50104">
    <property type="entry name" value="Translation proteins SH3-like domain"/>
    <property type="match status" value="1"/>
</dbReference>
<dbReference type="Proteomes" id="UP000029444">
    <property type="component" value="Unassembled WGS sequence"/>
</dbReference>
<evidence type="ECO:0000313" key="6">
    <source>
        <dbReference type="Proteomes" id="UP000029444"/>
    </source>
</evidence>
<keyword evidence="5" id="KW-0251">Elongation factor</keyword>
<dbReference type="SMART" id="SM01185">
    <property type="entry name" value="EFP"/>
    <property type="match status" value="1"/>
</dbReference>
<dbReference type="STRING" id="1177154.Y5S_01268"/>
<accession>A0A095US60</accession>
<dbReference type="PANTHER" id="PTHR30053:SF14">
    <property type="entry name" value="TRANSLATION ELONGATION FACTOR KOW-LIKE DOMAIN-CONTAINING PROTEIN"/>
    <property type="match status" value="1"/>
</dbReference>
<dbReference type="SUPFAM" id="SSF50249">
    <property type="entry name" value="Nucleic acid-binding proteins"/>
    <property type="match status" value="2"/>
</dbReference>
<reference evidence="5 6" key="1">
    <citation type="submission" date="2012-09" db="EMBL/GenBank/DDBJ databases">
        <title>Genome Sequence of alkane-degrading Bacterium Alcanivorax sp. 19-m-6.</title>
        <authorList>
            <person name="Lai Q."/>
            <person name="Shao Z."/>
        </authorList>
    </citation>
    <scope>NUCLEOTIDE SEQUENCE [LARGE SCALE GENOMIC DNA]</scope>
    <source>
        <strain evidence="5 6">19-m-6</strain>
    </source>
</reference>
<evidence type="ECO:0000313" key="5">
    <source>
        <dbReference type="EMBL" id="KGD65375.1"/>
    </source>
</evidence>
<name>A0A095US60_9GAMM</name>
<dbReference type="PIRSF" id="PIRSF005901">
    <property type="entry name" value="EF-P"/>
    <property type="match status" value="1"/>
</dbReference>
<dbReference type="InterPro" id="IPR020599">
    <property type="entry name" value="Transl_elong_fac_P/YeiP"/>
</dbReference>
<comment type="similarity">
    <text evidence="1 2">Belongs to the elongation factor P family.</text>
</comment>
<dbReference type="GO" id="GO:0043043">
    <property type="term" value="P:peptide biosynthetic process"/>
    <property type="evidence" value="ECO:0007669"/>
    <property type="project" value="InterPro"/>
</dbReference>
<dbReference type="Pfam" id="PF01132">
    <property type="entry name" value="EFP"/>
    <property type="match status" value="1"/>
</dbReference>
<feature type="domain" description="Translation elongation factor P/YeiP central" evidence="4">
    <location>
        <begin position="69"/>
        <end position="124"/>
    </location>
</feature>